<dbReference type="AlphaFoldDB" id="A0A543IAJ4"/>
<name>A0A543IAJ4_9ACTN</name>
<accession>A0A543IAJ4</accession>
<keyword evidence="3" id="KW-1185">Reference proteome</keyword>
<feature type="compositionally biased region" description="Polar residues" evidence="1">
    <location>
        <begin position="110"/>
        <end position="125"/>
    </location>
</feature>
<dbReference type="EMBL" id="VFPO01000001">
    <property type="protein sequence ID" value="TQM67540.1"/>
    <property type="molecule type" value="Genomic_DNA"/>
</dbReference>
<evidence type="ECO:0000313" key="3">
    <source>
        <dbReference type="Proteomes" id="UP000316706"/>
    </source>
</evidence>
<feature type="region of interest" description="Disordered" evidence="1">
    <location>
        <begin position="1"/>
        <end position="24"/>
    </location>
</feature>
<dbReference type="Proteomes" id="UP000316706">
    <property type="component" value="Unassembled WGS sequence"/>
</dbReference>
<evidence type="ECO:0000313" key="2">
    <source>
        <dbReference type="EMBL" id="TQM67540.1"/>
    </source>
</evidence>
<sequence length="349" mass="37011">MRLHDRHRTDDPGTRGLTKSSSTHCSALGGRALAALPSASTAARSLHRSGSPRGSLRDQVSRFARNLPSDAIASVEVCAWLRRHLDVPGNLPLASLRIGLRLAARAGPRSASNPPTAKDSAQLQTHPDVPDNLPLSAGPASLRFGPRLAARVGSGSASDLRVERDHRALRSARGAKAPALSAQQTLLRIGLVAGCVRRFSLGFELCPRTCATNVHVSAWREDTFRLPGKPAPGARLSWRLVGRAGPVAKAGVCGGDLVVVSRLSRTCAVSSGLSALLALRRCGCAMAGVGRVAQRVPAARLHQPVHQPRAGLNACDRVRRQVSSEARNLIAQRAARRVGAMQRSRRSAR</sequence>
<feature type="region of interest" description="Disordered" evidence="1">
    <location>
        <begin position="107"/>
        <end position="136"/>
    </location>
</feature>
<gene>
    <name evidence="2" type="ORF">FHX41_1156</name>
</gene>
<reference evidence="2 3" key="1">
    <citation type="submission" date="2019-06" db="EMBL/GenBank/DDBJ databases">
        <title>Sequencing the genomes of 1000 actinobacteria strains.</title>
        <authorList>
            <person name="Klenk H.-P."/>
        </authorList>
    </citation>
    <scope>NUCLEOTIDE SEQUENCE [LARGE SCALE GENOMIC DNA]</scope>
    <source>
        <strain evidence="2 3">DSM 45043</strain>
    </source>
</reference>
<comment type="caution">
    <text evidence="2">The sequence shown here is derived from an EMBL/GenBank/DDBJ whole genome shotgun (WGS) entry which is preliminary data.</text>
</comment>
<organism evidence="2 3">
    <name type="scientific">Actinomadura hallensis</name>
    <dbReference type="NCBI Taxonomy" id="337895"/>
    <lineage>
        <taxon>Bacteria</taxon>
        <taxon>Bacillati</taxon>
        <taxon>Actinomycetota</taxon>
        <taxon>Actinomycetes</taxon>
        <taxon>Streptosporangiales</taxon>
        <taxon>Thermomonosporaceae</taxon>
        <taxon>Actinomadura</taxon>
    </lineage>
</organism>
<protein>
    <submittedName>
        <fullName evidence="2">Uncharacterized protein</fullName>
    </submittedName>
</protein>
<evidence type="ECO:0000256" key="1">
    <source>
        <dbReference type="SAM" id="MobiDB-lite"/>
    </source>
</evidence>
<proteinExistence type="predicted"/>